<feature type="compositionally biased region" description="Polar residues" evidence="1">
    <location>
        <begin position="52"/>
        <end position="61"/>
    </location>
</feature>
<feature type="region of interest" description="Disordered" evidence="1">
    <location>
        <begin position="99"/>
        <end position="130"/>
    </location>
</feature>
<sequence>MPPVRRKLPVPPRPPSPRIGPHRRTSPRLCAMSRHLHQDNAADATHEGAPQSARSPVQAVQRQVCRSVEPEPARAVLPPEGEADVVLFLRLQLCEGVRPAAPHGEQSRGRTAGESGAGGGDARQEAGKGL</sequence>
<dbReference type="EMBL" id="HBUE01328876">
    <property type="protein sequence ID" value="CAG6592238.1"/>
    <property type="molecule type" value="Transcribed_RNA"/>
</dbReference>
<feature type="region of interest" description="Disordered" evidence="1">
    <location>
        <begin position="1"/>
        <end position="61"/>
    </location>
</feature>
<accession>A0A8D8HT41</accession>
<feature type="compositionally biased region" description="Pro residues" evidence="1">
    <location>
        <begin position="9"/>
        <end position="18"/>
    </location>
</feature>
<proteinExistence type="predicted"/>
<reference evidence="2" key="1">
    <citation type="submission" date="2021-05" db="EMBL/GenBank/DDBJ databases">
        <authorList>
            <person name="Alioto T."/>
            <person name="Alioto T."/>
            <person name="Gomez Garrido J."/>
        </authorList>
    </citation>
    <scope>NUCLEOTIDE SEQUENCE</scope>
</reference>
<name>A0A8D8HT41_CULPI</name>
<evidence type="ECO:0000256" key="1">
    <source>
        <dbReference type="SAM" id="MobiDB-lite"/>
    </source>
</evidence>
<protein>
    <submittedName>
        <fullName evidence="2">(northern house mosquito) hypothetical protein</fullName>
    </submittedName>
</protein>
<dbReference type="EMBL" id="HBUE01222210">
    <property type="protein sequence ID" value="CAG6540168.1"/>
    <property type="molecule type" value="Transcribed_RNA"/>
</dbReference>
<dbReference type="AlphaFoldDB" id="A0A8D8HT41"/>
<organism evidence="2">
    <name type="scientific">Culex pipiens</name>
    <name type="common">House mosquito</name>
    <dbReference type="NCBI Taxonomy" id="7175"/>
    <lineage>
        <taxon>Eukaryota</taxon>
        <taxon>Metazoa</taxon>
        <taxon>Ecdysozoa</taxon>
        <taxon>Arthropoda</taxon>
        <taxon>Hexapoda</taxon>
        <taxon>Insecta</taxon>
        <taxon>Pterygota</taxon>
        <taxon>Neoptera</taxon>
        <taxon>Endopterygota</taxon>
        <taxon>Diptera</taxon>
        <taxon>Nematocera</taxon>
        <taxon>Culicoidea</taxon>
        <taxon>Culicidae</taxon>
        <taxon>Culicinae</taxon>
        <taxon>Culicini</taxon>
        <taxon>Culex</taxon>
        <taxon>Culex</taxon>
    </lineage>
</organism>
<evidence type="ECO:0000313" key="2">
    <source>
        <dbReference type="EMBL" id="CAG6540168.1"/>
    </source>
</evidence>
<feature type="compositionally biased region" description="Basic and acidic residues" evidence="1">
    <location>
        <begin position="36"/>
        <end position="46"/>
    </location>
</feature>
<dbReference type="EMBL" id="HBUE01328875">
    <property type="protein sequence ID" value="CAG6592235.1"/>
    <property type="molecule type" value="Transcribed_RNA"/>
</dbReference>
<dbReference type="EMBL" id="HBUE01222211">
    <property type="protein sequence ID" value="CAG6540171.1"/>
    <property type="molecule type" value="Transcribed_RNA"/>
</dbReference>